<sequence length="193" mass="21682">MSGWFPCHDSGTSISQNYVCNGRYECDSYEDEKPCDRSPTNIREDESYAISNLDLYEREYHVFVLQTNSSYGFQIKFQHVFLNCCGMRVQIGTGTDPFDDRSVVKAIEDDTNYVDDVFVRTSHMWLVMAGGKYSNVGHVDIIVTAILVSAGSEKPPSYSAATGGQVHKTPKPNRCIDTMGHVRCIIFVWNPIG</sequence>
<protein>
    <submittedName>
        <fullName evidence="2">Uncharacterized protein</fullName>
    </submittedName>
</protein>
<dbReference type="Gene3D" id="4.10.400.10">
    <property type="entry name" value="Low-density Lipoprotein Receptor"/>
    <property type="match status" value="1"/>
</dbReference>
<dbReference type="EnsemblMetazoa" id="XM_030995722">
    <property type="protein sequence ID" value="XP_030851582"/>
    <property type="gene ID" value="LOC115928487"/>
</dbReference>
<evidence type="ECO:0000256" key="1">
    <source>
        <dbReference type="ARBA" id="ARBA00023157"/>
    </source>
</evidence>
<organism evidence="2 3">
    <name type="scientific">Strongylocentrotus purpuratus</name>
    <name type="common">Purple sea urchin</name>
    <dbReference type="NCBI Taxonomy" id="7668"/>
    <lineage>
        <taxon>Eukaryota</taxon>
        <taxon>Metazoa</taxon>
        <taxon>Echinodermata</taxon>
        <taxon>Eleutherozoa</taxon>
        <taxon>Echinozoa</taxon>
        <taxon>Echinoidea</taxon>
        <taxon>Euechinoidea</taxon>
        <taxon>Echinacea</taxon>
        <taxon>Camarodonta</taxon>
        <taxon>Echinidea</taxon>
        <taxon>Strongylocentrotidae</taxon>
        <taxon>Strongylocentrotus</taxon>
    </lineage>
</organism>
<dbReference type="KEGG" id="spu:115928487"/>
<reference evidence="3" key="1">
    <citation type="submission" date="2015-02" db="EMBL/GenBank/DDBJ databases">
        <title>Genome sequencing for Strongylocentrotus purpuratus.</title>
        <authorList>
            <person name="Murali S."/>
            <person name="Liu Y."/>
            <person name="Vee V."/>
            <person name="English A."/>
            <person name="Wang M."/>
            <person name="Skinner E."/>
            <person name="Han Y."/>
            <person name="Muzny D.M."/>
            <person name="Worley K.C."/>
            <person name="Gibbs R.A."/>
        </authorList>
    </citation>
    <scope>NUCLEOTIDE SEQUENCE</scope>
</reference>
<reference evidence="2" key="2">
    <citation type="submission" date="2021-01" db="UniProtKB">
        <authorList>
            <consortium name="EnsemblMetazoa"/>
        </authorList>
    </citation>
    <scope>IDENTIFICATION</scope>
</reference>
<keyword evidence="1" id="KW-1015">Disulfide bond</keyword>
<evidence type="ECO:0000313" key="3">
    <source>
        <dbReference type="Proteomes" id="UP000007110"/>
    </source>
</evidence>
<dbReference type="InterPro" id="IPR036055">
    <property type="entry name" value="LDL_receptor-like_sf"/>
</dbReference>
<dbReference type="Proteomes" id="UP000007110">
    <property type="component" value="Unassembled WGS sequence"/>
</dbReference>
<proteinExistence type="predicted"/>
<keyword evidence="3" id="KW-1185">Reference proteome</keyword>
<dbReference type="RefSeq" id="XP_030851582.1">
    <property type="nucleotide sequence ID" value="XM_030995722.1"/>
</dbReference>
<accession>A0A7M7PIF5</accession>
<name>A0A7M7PIF5_STRPU</name>
<dbReference type="GeneID" id="115928487"/>
<evidence type="ECO:0000313" key="2">
    <source>
        <dbReference type="EnsemblMetazoa" id="XP_030851582"/>
    </source>
</evidence>
<dbReference type="SUPFAM" id="SSF57424">
    <property type="entry name" value="LDL receptor-like module"/>
    <property type="match status" value="1"/>
</dbReference>
<dbReference type="AlphaFoldDB" id="A0A7M7PIF5"/>
<dbReference type="InParanoid" id="A0A7M7PIF5"/>